<keyword evidence="4" id="KW-0998">Cell outer membrane</keyword>
<dbReference type="InterPro" id="IPR033985">
    <property type="entry name" value="SusD-like_N"/>
</dbReference>
<dbReference type="InterPro" id="IPR012944">
    <property type="entry name" value="SusD_RagB_dom"/>
</dbReference>
<evidence type="ECO:0000259" key="7">
    <source>
        <dbReference type="Pfam" id="PF14322"/>
    </source>
</evidence>
<evidence type="ECO:0000313" key="8">
    <source>
        <dbReference type="EMBL" id="MBV4358665.1"/>
    </source>
</evidence>
<comment type="caution">
    <text evidence="8">The sequence shown here is derived from an EMBL/GenBank/DDBJ whole genome shotgun (WGS) entry which is preliminary data.</text>
</comment>
<evidence type="ECO:0000256" key="3">
    <source>
        <dbReference type="ARBA" id="ARBA00023136"/>
    </source>
</evidence>
<dbReference type="Pfam" id="PF07980">
    <property type="entry name" value="SusD_RagB"/>
    <property type="match status" value="1"/>
</dbReference>
<dbReference type="CDD" id="cd08977">
    <property type="entry name" value="SusD"/>
    <property type="match status" value="1"/>
</dbReference>
<keyword evidence="2 5" id="KW-0732">Signal</keyword>
<keyword evidence="9" id="KW-1185">Reference proteome</keyword>
<evidence type="ECO:0000313" key="9">
    <source>
        <dbReference type="Proteomes" id="UP000812270"/>
    </source>
</evidence>
<dbReference type="RefSeq" id="WP_217792373.1">
    <property type="nucleotide sequence ID" value="NZ_JAHSPG010000012.1"/>
</dbReference>
<dbReference type="GO" id="GO:0009279">
    <property type="term" value="C:cell outer membrane"/>
    <property type="evidence" value="ECO:0007669"/>
    <property type="project" value="UniProtKB-SubCell"/>
</dbReference>
<dbReference type="EMBL" id="JAHSPG010000012">
    <property type="protein sequence ID" value="MBV4358665.1"/>
    <property type="molecule type" value="Genomic_DNA"/>
</dbReference>
<keyword evidence="3" id="KW-0472">Membrane</keyword>
<gene>
    <name evidence="8" type="ORF">KTO63_15985</name>
</gene>
<dbReference type="Proteomes" id="UP000812270">
    <property type="component" value="Unassembled WGS sequence"/>
</dbReference>
<protein>
    <submittedName>
        <fullName evidence="8">RagB/SusD family nutrient uptake outer membrane protein</fullName>
    </submittedName>
</protein>
<evidence type="ECO:0000256" key="5">
    <source>
        <dbReference type="SAM" id="SignalP"/>
    </source>
</evidence>
<feature type="signal peptide" evidence="5">
    <location>
        <begin position="1"/>
        <end position="19"/>
    </location>
</feature>
<organism evidence="8 9">
    <name type="scientific">Pinibacter aurantiacus</name>
    <dbReference type="NCBI Taxonomy" id="2851599"/>
    <lineage>
        <taxon>Bacteria</taxon>
        <taxon>Pseudomonadati</taxon>
        <taxon>Bacteroidota</taxon>
        <taxon>Chitinophagia</taxon>
        <taxon>Chitinophagales</taxon>
        <taxon>Chitinophagaceae</taxon>
        <taxon>Pinibacter</taxon>
    </lineage>
</organism>
<name>A0A9E2W3L0_9BACT</name>
<evidence type="ECO:0000256" key="2">
    <source>
        <dbReference type="ARBA" id="ARBA00022729"/>
    </source>
</evidence>
<evidence type="ECO:0000256" key="1">
    <source>
        <dbReference type="ARBA" id="ARBA00004442"/>
    </source>
</evidence>
<comment type="subcellular location">
    <subcellularLocation>
        <location evidence="1">Cell outer membrane</location>
    </subcellularLocation>
</comment>
<evidence type="ECO:0000256" key="4">
    <source>
        <dbReference type="ARBA" id="ARBA00023237"/>
    </source>
</evidence>
<proteinExistence type="predicted"/>
<feature type="domain" description="RagB/SusD" evidence="6">
    <location>
        <begin position="287"/>
        <end position="534"/>
    </location>
</feature>
<dbReference type="Pfam" id="PF14322">
    <property type="entry name" value="SusD-like_3"/>
    <property type="match status" value="1"/>
</dbReference>
<evidence type="ECO:0000259" key="6">
    <source>
        <dbReference type="Pfam" id="PF07980"/>
    </source>
</evidence>
<reference evidence="8" key="1">
    <citation type="submission" date="2021-06" db="EMBL/GenBank/DDBJ databases">
        <authorList>
            <person name="Huq M.A."/>
        </authorList>
    </citation>
    <scope>NUCLEOTIDE SEQUENCE</scope>
    <source>
        <strain evidence="8">MAH-26</strain>
    </source>
</reference>
<sequence>MKKTLKICMVALLALSACKKLDLAPTNNYTDLNYWTSADKANLVLNTDYNQMTDVTNVFYNEALSDNAYNGRGDAQGVNSISAGIYDPALGRLKSEWGYHYQGIKTTNVLLENIDLVPNMDAALKARMIAEARFLRAFHYFQLATWFGDVPYFTKNISIEESRTIARTPRAEVIANVLKELDEIETVLPVNKQYTSKDVGRISKGAVIALKARIQLYESNWAAVVTECEKLISKTDNGTYGLFPSYEGLFLPQNKNSVETILGRGFVPLDVTHGEFIDFVPLSIGGRVNAMAPTQELVDDYLMANGKTIREAGSGYDESNPYVNRDPRLGLTIVYDNYAWKKPDGTTATIKIKPGSNTLDEYKSGTSSSPTGYYIRKYYDPTSGSTFASGNDVMLIRYADVLLMYAEAKNELGQMTGSIWGTTVGAVRQRAGFTGAALNFNAAWSKTDMQNIIRRERRAEFAMEGLRIFDIRRWKIAQTVLNGTVHGAKFGDSGVDNGYIIAGKRSFDPTKHYLWPVPRDERGLNPNLSQNPGWN</sequence>
<dbReference type="AlphaFoldDB" id="A0A9E2W3L0"/>
<dbReference type="PROSITE" id="PS51257">
    <property type="entry name" value="PROKAR_LIPOPROTEIN"/>
    <property type="match status" value="1"/>
</dbReference>
<feature type="chain" id="PRO_5038975977" evidence="5">
    <location>
        <begin position="20"/>
        <end position="535"/>
    </location>
</feature>
<accession>A0A9E2W3L0</accession>
<feature type="domain" description="SusD-like N-terminal" evidence="7">
    <location>
        <begin position="58"/>
        <end position="216"/>
    </location>
</feature>